<reference evidence="3" key="1">
    <citation type="journal article" date="2010" name="Genome Biol.">
        <title>Genome sequence of the necrotrophic plant pathogen Pythium ultimum reveals original pathogenicity mechanisms and effector repertoire.</title>
        <authorList>
            <person name="Levesque C.A."/>
            <person name="Brouwer H."/>
            <person name="Cano L."/>
            <person name="Hamilton J.P."/>
            <person name="Holt C."/>
            <person name="Huitema E."/>
            <person name="Raffaele S."/>
            <person name="Robideau G.P."/>
            <person name="Thines M."/>
            <person name="Win J."/>
            <person name="Zerillo M.M."/>
            <person name="Beakes G.W."/>
            <person name="Boore J.L."/>
            <person name="Busam D."/>
            <person name="Dumas B."/>
            <person name="Ferriera S."/>
            <person name="Fuerstenberg S.I."/>
            <person name="Gachon C.M."/>
            <person name="Gaulin E."/>
            <person name="Govers F."/>
            <person name="Grenville-Briggs L."/>
            <person name="Horner N."/>
            <person name="Hostetler J."/>
            <person name="Jiang R.H."/>
            <person name="Johnson J."/>
            <person name="Krajaejun T."/>
            <person name="Lin H."/>
            <person name="Meijer H.J."/>
            <person name="Moore B."/>
            <person name="Morris P."/>
            <person name="Phuntmart V."/>
            <person name="Puiu D."/>
            <person name="Shetty J."/>
            <person name="Stajich J.E."/>
            <person name="Tripathy S."/>
            <person name="Wawra S."/>
            <person name="van West P."/>
            <person name="Whitty B.R."/>
            <person name="Coutinho P.M."/>
            <person name="Henrissat B."/>
            <person name="Martin F."/>
            <person name="Thomas P.D."/>
            <person name="Tyler B.M."/>
            <person name="De Vries R.P."/>
            <person name="Kamoun S."/>
            <person name="Yandell M."/>
            <person name="Tisserat N."/>
            <person name="Buell C.R."/>
        </authorList>
    </citation>
    <scope>NUCLEOTIDE SEQUENCE</scope>
    <source>
        <strain evidence="3">DAOM:BR144</strain>
    </source>
</reference>
<keyword evidence="3" id="KW-1185">Reference proteome</keyword>
<dbReference type="EMBL" id="GL376628">
    <property type="status" value="NOT_ANNOTATED_CDS"/>
    <property type="molecule type" value="Genomic_DNA"/>
</dbReference>
<keyword evidence="1" id="KW-0472">Membrane</keyword>
<dbReference type="HOGENOM" id="CLU_143163_0_0_1"/>
<keyword evidence="1" id="KW-1133">Transmembrane helix</keyword>
<sequence>MSGTDSDNSSAKPRPAVRLTLEEKLWFDRRKSDLEQHSAFGAGIGAVVAAGVTSFGPFNRRVQLVSILGGAIIGGGSGYLYADSKALARIEDLSAQSRLRKEYQQLLLEKKASKKSDASS</sequence>
<organism evidence="2 3">
    <name type="scientific">Globisporangium ultimum (strain ATCC 200006 / CBS 805.95 / DAOM BR144)</name>
    <name type="common">Pythium ultimum</name>
    <dbReference type="NCBI Taxonomy" id="431595"/>
    <lineage>
        <taxon>Eukaryota</taxon>
        <taxon>Sar</taxon>
        <taxon>Stramenopiles</taxon>
        <taxon>Oomycota</taxon>
        <taxon>Peronosporomycetes</taxon>
        <taxon>Pythiales</taxon>
        <taxon>Pythiaceae</taxon>
        <taxon>Globisporangium</taxon>
    </lineage>
</organism>
<evidence type="ECO:0000313" key="3">
    <source>
        <dbReference type="Proteomes" id="UP000019132"/>
    </source>
</evidence>
<evidence type="ECO:0000256" key="1">
    <source>
        <dbReference type="SAM" id="Phobius"/>
    </source>
</evidence>
<evidence type="ECO:0000313" key="2">
    <source>
        <dbReference type="EnsemblProtists" id="PYU1_T002974"/>
    </source>
</evidence>
<name>K3WDD3_GLOUD</name>
<reference evidence="3" key="2">
    <citation type="submission" date="2010-04" db="EMBL/GenBank/DDBJ databases">
        <authorList>
            <person name="Buell R."/>
            <person name="Hamilton J."/>
            <person name="Hostetler J."/>
        </authorList>
    </citation>
    <scope>NUCLEOTIDE SEQUENCE [LARGE SCALE GENOMIC DNA]</scope>
    <source>
        <strain evidence="3">DAOM:BR144</strain>
    </source>
</reference>
<keyword evidence="1" id="KW-0812">Transmembrane</keyword>
<dbReference type="VEuPathDB" id="FungiDB:PYU1_G002971"/>
<dbReference type="eggNOG" id="ENOG502SB8D">
    <property type="taxonomic scope" value="Eukaryota"/>
</dbReference>
<proteinExistence type="predicted"/>
<dbReference type="AlphaFoldDB" id="K3WDD3"/>
<dbReference type="OMA" id="PKRVQFF"/>
<feature type="transmembrane region" description="Helical" evidence="1">
    <location>
        <begin position="64"/>
        <end position="82"/>
    </location>
</feature>
<feature type="transmembrane region" description="Helical" evidence="1">
    <location>
        <begin position="39"/>
        <end position="58"/>
    </location>
</feature>
<dbReference type="Proteomes" id="UP000019132">
    <property type="component" value="Unassembled WGS sequence"/>
</dbReference>
<dbReference type="InParanoid" id="K3WDD3"/>
<accession>K3WDD3</accession>
<reference evidence="2" key="3">
    <citation type="submission" date="2015-02" db="UniProtKB">
        <authorList>
            <consortium name="EnsemblProtists"/>
        </authorList>
    </citation>
    <scope>IDENTIFICATION</scope>
    <source>
        <strain evidence="2">DAOM BR144</strain>
    </source>
</reference>
<dbReference type="EnsemblProtists" id="PYU1_T002974">
    <property type="protein sequence ID" value="PYU1_T002974"/>
    <property type="gene ID" value="PYU1_G002971"/>
</dbReference>
<protein>
    <submittedName>
        <fullName evidence="2">Uncharacterized protein</fullName>
    </submittedName>
</protein>